<dbReference type="Gene3D" id="1.10.10.10">
    <property type="entry name" value="Winged helix-like DNA-binding domain superfamily/Winged helix DNA-binding domain"/>
    <property type="match status" value="1"/>
</dbReference>
<evidence type="ECO:0000313" key="2">
    <source>
        <dbReference type="Proteomes" id="UP000027982"/>
    </source>
</evidence>
<dbReference type="EMBL" id="CP007139">
    <property type="protein sequence ID" value="AIE85185.1"/>
    <property type="molecule type" value="Genomic_DNA"/>
</dbReference>
<dbReference type="eggNOG" id="COG1846">
    <property type="taxonomic scope" value="Bacteria"/>
</dbReference>
<keyword evidence="2" id="KW-1185">Reference proteome</keyword>
<dbReference type="OrthoDB" id="371140at2"/>
<dbReference type="InterPro" id="IPR036390">
    <property type="entry name" value="WH_DNA-bd_sf"/>
</dbReference>
<name>A0A068NR09_FIMGI</name>
<dbReference type="SUPFAM" id="SSF46785">
    <property type="entry name" value="Winged helix' DNA-binding domain"/>
    <property type="match status" value="1"/>
</dbReference>
<dbReference type="STRING" id="661478.OP10G_1817"/>
<dbReference type="RefSeq" id="WP_025226226.1">
    <property type="nucleotide sequence ID" value="NZ_CP007139.1"/>
</dbReference>
<accession>A0A068NR09</accession>
<dbReference type="Proteomes" id="UP000027982">
    <property type="component" value="Chromosome"/>
</dbReference>
<proteinExistence type="predicted"/>
<dbReference type="InterPro" id="IPR036388">
    <property type="entry name" value="WH-like_DNA-bd_sf"/>
</dbReference>
<dbReference type="KEGG" id="fgi:OP10G_1817"/>
<organism evidence="1 2">
    <name type="scientific">Fimbriimonas ginsengisoli Gsoil 348</name>
    <dbReference type="NCBI Taxonomy" id="661478"/>
    <lineage>
        <taxon>Bacteria</taxon>
        <taxon>Bacillati</taxon>
        <taxon>Armatimonadota</taxon>
        <taxon>Fimbriimonadia</taxon>
        <taxon>Fimbriimonadales</taxon>
        <taxon>Fimbriimonadaceae</taxon>
        <taxon>Fimbriimonas</taxon>
    </lineage>
</organism>
<evidence type="ECO:0000313" key="1">
    <source>
        <dbReference type="EMBL" id="AIE85185.1"/>
    </source>
</evidence>
<dbReference type="AlphaFoldDB" id="A0A068NR09"/>
<reference evidence="1 2" key="1">
    <citation type="journal article" date="2014" name="PLoS ONE">
        <title>The first complete genome sequence of the class fimbriimonadia in the phylum armatimonadetes.</title>
        <authorList>
            <person name="Hu Z.Y."/>
            <person name="Wang Y.Z."/>
            <person name="Im W.T."/>
            <person name="Wang S.Y."/>
            <person name="Zhao G.P."/>
            <person name="Zheng H.J."/>
            <person name="Quan Z.X."/>
        </authorList>
    </citation>
    <scope>NUCLEOTIDE SEQUENCE [LARGE SCALE GENOMIC DNA]</scope>
    <source>
        <strain evidence="1">Gsoil 348</strain>
    </source>
</reference>
<protein>
    <submittedName>
        <fullName evidence="1">Uncharacterized protein</fullName>
    </submittedName>
</protein>
<gene>
    <name evidence="1" type="ORF">OP10G_1817</name>
</gene>
<dbReference type="HOGENOM" id="CLU_153642_1_0_0"/>
<sequence length="98" mass="11044">MSDTRPSSGWTFLTNHSHVLICLAGDPFMRMRDVAMKVGITERAVIRIVNDLQAAGALTREREGRRNRYTIDLDLPLRHPVEAHRTIGDLLAPVLENP</sequence>